<comment type="subcellular location">
    <subcellularLocation>
        <location evidence="1">Membrane</location>
        <topology evidence="1">Multi-pass membrane protein</topology>
    </subcellularLocation>
</comment>
<dbReference type="NCBIfam" id="TIGR00784">
    <property type="entry name" value="citMHS"/>
    <property type="match status" value="1"/>
</dbReference>
<keyword evidence="3 6" id="KW-0812">Transmembrane</keyword>
<protein>
    <submittedName>
        <fullName evidence="8">Citrate:proton symporter</fullName>
    </submittedName>
</protein>
<comment type="caution">
    <text evidence="8">The sequence shown here is derived from an EMBL/GenBank/DDBJ whole genome shotgun (WGS) entry which is preliminary data.</text>
</comment>
<sequence>MLSLLGFATIALFLVLIIIKRLSVITALVLVPLVFGFLAGFGPKELGEMILAGIKQVAPTGILLMFAVLYFGTMLDVGLFDPIIATIIRLVKGDPLKVILGTAVLTMIVHLDGDGTATFMIVMSAFLPIYKQLRINRLILTGIVALSVGPMHLVPWSGTSARAISTLKTDATQLFNPNIPAIVAGIGWVLFVAYWFGLKERKRLGVSDLNYVHQESLTDQQKQFRRPRLFWVNAVLTVALITTLMKGWVPAPALFILAATVALLLNYPHLPDQQKVLRSHGNNIFMVSSMIFAAGVFSGILTGTKMIDAMATSVISLIPQQHAAWLPTLTAITSMPASLLFTPDAYYFGVVPILSQTATQFGIDPLEIGRAALLGQMTVGFPVSPLTASTFLLVGLAEVDLGDHQKFILKWAFGTTIVMTLAALLTGSIHV</sequence>
<evidence type="ECO:0000256" key="3">
    <source>
        <dbReference type="ARBA" id="ARBA00022692"/>
    </source>
</evidence>
<dbReference type="RefSeq" id="WP_248480124.1">
    <property type="nucleotide sequence ID" value="NZ_JALPRF010000008.1"/>
</dbReference>
<feature type="transmembrane region" description="Helical" evidence="6">
    <location>
        <begin position="178"/>
        <end position="197"/>
    </location>
</feature>
<evidence type="ECO:0000313" key="8">
    <source>
        <dbReference type="EMBL" id="MCK8495361.1"/>
    </source>
</evidence>
<dbReference type="InterPro" id="IPR014738">
    <property type="entry name" value="Citrate_transporter"/>
</dbReference>
<dbReference type="Proteomes" id="UP001202180">
    <property type="component" value="Unassembled WGS sequence"/>
</dbReference>
<evidence type="ECO:0000256" key="4">
    <source>
        <dbReference type="ARBA" id="ARBA00022989"/>
    </source>
</evidence>
<organism evidence="8 9">
    <name type="scientific">Spirosoma liriopis</name>
    <dbReference type="NCBI Taxonomy" id="2937440"/>
    <lineage>
        <taxon>Bacteria</taxon>
        <taxon>Pseudomonadati</taxon>
        <taxon>Bacteroidota</taxon>
        <taxon>Cytophagia</taxon>
        <taxon>Cytophagales</taxon>
        <taxon>Cytophagaceae</taxon>
        <taxon>Spirosoma</taxon>
    </lineage>
</organism>
<gene>
    <name evidence="8" type="ORF">M0L20_26080</name>
</gene>
<feature type="domain" description="Citrate transporter-like" evidence="7">
    <location>
        <begin position="14"/>
        <end position="375"/>
    </location>
</feature>
<keyword evidence="9" id="KW-1185">Reference proteome</keyword>
<feature type="transmembrane region" description="Helical" evidence="6">
    <location>
        <begin position="229"/>
        <end position="245"/>
    </location>
</feature>
<feature type="transmembrane region" description="Helical" evidence="6">
    <location>
        <begin position="100"/>
        <end position="126"/>
    </location>
</feature>
<dbReference type="InterPro" id="IPR004680">
    <property type="entry name" value="Cit_transptr-like_dom"/>
</dbReference>
<name>A0ABT0HT63_9BACT</name>
<keyword evidence="4 6" id="KW-1133">Transmembrane helix</keyword>
<evidence type="ECO:0000256" key="5">
    <source>
        <dbReference type="ARBA" id="ARBA00023136"/>
    </source>
</evidence>
<dbReference type="Pfam" id="PF03600">
    <property type="entry name" value="CitMHS"/>
    <property type="match status" value="1"/>
</dbReference>
<evidence type="ECO:0000256" key="6">
    <source>
        <dbReference type="SAM" id="Phobius"/>
    </source>
</evidence>
<feature type="transmembrane region" description="Helical" evidence="6">
    <location>
        <begin position="408"/>
        <end position="429"/>
    </location>
</feature>
<evidence type="ECO:0000259" key="7">
    <source>
        <dbReference type="Pfam" id="PF03600"/>
    </source>
</evidence>
<reference evidence="8 9" key="1">
    <citation type="submission" date="2022-04" db="EMBL/GenBank/DDBJ databases">
        <title>Spirosoma sp. strain RP8 genome sequencing and assembly.</title>
        <authorList>
            <person name="Jung Y."/>
        </authorList>
    </citation>
    <scope>NUCLEOTIDE SEQUENCE [LARGE SCALE GENOMIC DNA]</scope>
    <source>
        <strain evidence="8 9">RP8</strain>
    </source>
</reference>
<evidence type="ECO:0000256" key="1">
    <source>
        <dbReference type="ARBA" id="ARBA00004141"/>
    </source>
</evidence>
<feature type="transmembrane region" description="Helical" evidence="6">
    <location>
        <begin position="251"/>
        <end position="270"/>
    </location>
</feature>
<accession>A0ABT0HT63</accession>
<feature type="transmembrane region" description="Helical" evidence="6">
    <location>
        <begin position="138"/>
        <end position="158"/>
    </location>
</feature>
<feature type="transmembrane region" description="Helical" evidence="6">
    <location>
        <begin position="373"/>
        <end position="396"/>
    </location>
</feature>
<keyword evidence="2" id="KW-0813">Transport</keyword>
<evidence type="ECO:0000313" key="9">
    <source>
        <dbReference type="Proteomes" id="UP001202180"/>
    </source>
</evidence>
<proteinExistence type="predicted"/>
<feature type="transmembrane region" description="Helical" evidence="6">
    <location>
        <begin position="12"/>
        <end position="41"/>
    </location>
</feature>
<dbReference type="EMBL" id="JALPRF010000008">
    <property type="protein sequence ID" value="MCK8495361.1"/>
    <property type="molecule type" value="Genomic_DNA"/>
</dbReference>
<keyword evidence="5 6" id="KW-0472">Membrane</keyword>
<evidence type="ECO:0000256" key="2">
    <source>
        <dbReference type="ARBA" id="ARBA00022448"/>
    </source>
</evidence>
<feature type="transmembrane region" description="Helical" evidence="6">
    <location>
        <begin position="282"/>
        <end position="301"/>
    </location>
</feature>